<evidence type="ECO:0000313" key="8">
    <source>
        <dbReference type="Proteomes" id="UP000310158"/>
    </source>
</evidence>
<dbReference type="PANTHER" id="PTHR13126:SF0">
    <property type="entry name" value="ATP SYNTHASE MITOCHONDRIAL F1 COMPLEX ASSEMBLY FACTOR 1"/>
    <property type="match status" value="1"/>
</dbReference>
<comment type="similarity">
    <text evidence="2">Belongs to the ATP11 family.</text>
</comment>
<dbReference type="OrthoDB" id="16535at2759"/>
<dbReference type="PANTHER" id="PTHR13126">
    <property type="entry name" value="CHAPERONE ATP11"/>
    <property type="match status" value="1"/>
</dbReference>
<feature type="coiled-coil region" evidence="5">
    <location>
        <begin position="80"/>
        <end position="119"/>
    </location>
</feature>
<feature type="compositionally biased region" description="Polar residues" evidence="6">
    <location>
        <begin position="126"/>
        <end position="138"/>
    </location>
</feature>
<dbReference type="EMBL" id="SGPL01000598">
    <property type="protein sequence ID" value="THH09979.1"/>
    <property type="molecule type" value="Genomic_DNA"/>
</dbReference>
<evidence type="ECO:0000256" key="6">
    <source>
        <dbReference type="SAM" id="MobiDB-lite"/>
    </source>
</evidence>
<dbReference type="GO" id="GO:0033615">
    <property type="term" value="P:mitochondrial proton-transporting ATP synthase complex assembly"/>
    <property type="evidence" value="ECO:0007669"/>
    <property type="project" value="TreeGrafter"/>
</dbReference>
<name>A0A4S4LE07_9AGAM</name>
<reference evidence="7 8" key="1">
    <citation type="submission" date="2019-02" db="EMBL/GenBank/DDBJ databases">
        <title>Genome sequencing of the rare red list fungi Bondarzewia mesenterica.</title>
        <authorList>
            <person name="Buettner E."/>
            <person name="Kellner H."/>
        </authorList>
    </citation>
    <scope>NUCLEOTIDE SEQUENCE [LARGE SCALE GENOMIC DNA]</scope>
    <source>
        <strain evidence="7 8">DSM 108281</strain>
    </source>
</reference>
<keyword evidence="5" id="KW-0175">Coiled coil</keyword>
<dbReference type="AlphaFoldDB" id="A0A4S4LE07"/>
<keyword evidence="3" id="KW-0809">Transit peptide</keyword>
<evidence type="ECO:0000256" key="5">
    <source>
        <dbReference type="SAM" id="Coils"/>
    </source>
</evidence>
<evidence type="ECO:0000256" key="4">
    <source>
        <dbReference type="ARBA" id="ARBA00023128"/>
    </source>
</evidence>
<keyword evidence="8" id="KW-1185">Reference proteome</keyword>
<sequence>MNLGSELMETFDNRQATCKLPPQTPFPAVPCTLTTMSLLARTRLFAFNNPLSRIQSATRVNKSRRVHDTRPSVDYASKYADKLQKRAQEKGASVEELRARVKEQERERAKQRLAVAAEAATQSAINVGESSAPSSASKYQAPPGASVRKDSSPVKPLSTILNLERLLSTPHTPAQVSALWTAYHTSRSRGTGRGFICASLAVDTYTKMLPIAQSYPTFVVPVPRVSAPDKTEKGYEFYLMQWAMHDAPTVPSLENFAFPPKPLASPSDTSNPNPRTTTVLFTPLLEYKLRQTFATPYLVLTFYPDLASSHGVVLLRGEITPAVAKAAASPSSGEGTESGEFLLGQQDAQLLAMGVQKFYLWNEGEGGKERRDMLKSFHERPEEFKWEELLKYGEVAA</sequence>
<evidence type="ECO:0000256" key="3">
    <source>
        <dbReference type="ARBA" id="ARBA00022946"/>
    </source>
</evidence>
<feature type="region of interest" description="Disordered" evidence="6">
    <location>
        <begin position="126"/>
        <end position="153"/>
    </location>
</feature>
<keyword evidence="4" id="KW-0496">Mitochondrion</keyword>
<organism evidence="7 8">
    <name type="scientific">Bondarzewia mesenterica</name>
    <dbReference type="NCBI Taxonomy" id="1095465"/>
    <lineage>
        <taxon>Eukaryota</taxon>
        <taxon>Fungi</taxon>
        <taxon>Dikarya</taxon>
        <taxon>Basidiomycota</taxon>
        <taxon>Agaricomycotina</taxon>
        <taxon>Agaricomycetes</taxon>
        <taxon>Russulales</taxon>
        <taxon>Bondarzewiaceae</taxon>
        <taxon>Bondarzewia</taxon>
    </lineage>
</organism>
<dbReference type="Pfam" id="PF06644">
    <property type="entry name" value="ATP11"/>
    <property type="match status" value="1"/>
</dbReference>
<comment type="subcellular location">
    <subcellularLocation>
        <location evidence="1">Mitochondrion</location>
    </subcellularLocation>
</comment>
<proteinExistence type="inferred from homology"/>
<comment type="caution">
    <text evidence="7">The sequence shown here is derived from an EMBL/GenBank/DDBJ whole genome shotgun (WGS) entry which is preliminary data.</text>
</comment>
<evidence type="ECO:0000313" key="7">
    <source>
        <dbReference type="EMBL" id="THH09979.1"/>
    </source>
</evidence>
<dbReference type="GO" id="GO:0005739">
    <property type="term" value="C:mitochondrion"/>
    <property type="evidence" value="ECO:0007669"/>
    <property type="project" value="UniProtKB-SubCell"/>
</dbReference>
<dbReference type="Proteomes" id="UP000310158">
    <property type="component" value="Unassembled WGS sequence"/>
</dbReference>
<accession>A0A4S4LE07</accession>
<evidence type="ECO:0000256" key="1">
    <source>
        <dbReference type="ARBA" id="ARBA00004173"/>
    </source>
</evidence>
<dbReference type="InterPro" id="IPR010591">
    <property type="entry name" value="ATP11"/>
</dbReference>
<protein>
    <recommendedName>
        <fullName evidence="9">ATP11-domain-containing protein</fullName>
    </recommendedName>
</protein>
<gene>
    <name evidence="7" type="ORF">EW146_g8518</name>
</gene>
<evidence type="ECO:0000256" key="2">
    <source>
        <dbReference type="ARBA" id="ARBA00009116"/>
    </source>
</evidence>
<evidence type="ECO:0008006" key="9">
    <source>
        <dbReference type="Google" id="ProtNLM"/>
    </source>
</evidence>